<comment type="pathway">
    <text evidence="1">Carbohydrate metabolism; galactose metabolism.</text>
</comment>
<comment type="similarity">
    <text evidence="2">Belongs to the NAD(P)-dependent epimerase/dehydratase family.</text>
</comment>
<evidence type="ECO:0000256" key="4">
    <source>
        <dbReference type="ARBA" id="ARBA00031367"/>
    </source>
</evidence>
<accession>A0A6J4NDV5</accession>
<organism evidence="7">
    <name type="scientific">uncultured Rubellimicrobium sp</name>
    <dbReference type="NCBI Taxonomy" id="543078"/>
    <lineage>
        <taxon>Bacteria</taxon>
        <taxon>Pseudomonadati</taxon>
        <taxon>Pseudomonadota</taxon>
        <taxon>Alphaproteobacteria</taxon>
        <taxon>Rhodobacterales</taxon>
        <taxon>Roseobacteraceae</taxon>
        <taxon>Rubellimicrobium</taxon>
        <taxon>environmental samples</taxon>
    </lineage>
</organism>
<proteinExistence type="inferred from homology"/>
<evidence type="ECO:0000313" key="7">
    <source>
        <dbReference type="EMBL" id="CAA9382123.1"/>
    </source>
</evidence>
<dbReference type="InterPro" id="IPR036291">
    <property type="entry name" value="NAD(P)-bd_dom_sf"/>
</dbReference>
<sequence>MAAPPSVLVIGGSGFIGQYLVERLLDAGQDVRTLDLGPSRFSHPGLTHWSGSFLQHELLHEAMTGVDCVYHLAATAMPREANLNPLRDCAENVVGTLGILDVALTRRVRRIVFSSSGGTVYGPTDIVPIPETHATNRLC</sequence>
<dbReference type="PANTHER" id="PTHR43725">
    <property type="entry name" value="UDP-GLUCOSE 4-EPIMERASE"/>
    <property type="match status" value="1"/>
</dbReference>
<evidence type="ECO:0000256" key="3">
    <source>
        <dbReference type="ARBA" id="ARBA00018569"/>
    </source>
</evidence>
<dbReference type="Pfam" id="PF01370">
    <property type="entry name" value="Epimerase"/>
    <property type="match status" value="1"/>
</dbReference>
<feature type="domain" description="NAD-dependent epimerase/dehydratase" evidence="6">
    <location>
        <begin position="7"/>
        <end position="133"/>
    </location>
</feature>
<keyword evidence="7" id="KW-0413">Isomerase</keyword>
<evidence type="ECO:0000256" key="5">
    <source>
        <dbReference type="ARBA" id="ARBA00033067"/>
    </source>
</evidence>
<evidence type="ECO:0000259" key="6">
    <source>
        <dbReference type="Pfam" id="PF01370"/>
    </source>
</evidence>
<dbReference type="InterPro" id="IPR001509">
    <property type="entry name" value="Epimerase_deHydtase"/>
</dbReference>
<dbReference type="AlphaFoldDB" id="A0A6J4NDV5"/>
<dbReference type="GO" id="GO:0016853">
    <property type="term" value="F:isomerase activity"/>
    <property type="evidence" value="ECO:0007669"/>
    <property type="project" value="UniProtKB-KW"/>
</dbReference>
<gene>
    <name evidence="7" type="ORF">AVDCRST_MAG15-1027</name>
</gene>
<dbReference type="EMBL" id="CADCUU010000001">
    <property type="protein sequence ID" value="CAA9382123.1"/>
    <property type="molecule type" value="Genomic_DNA"/>
</dbReference>
<dbReference type="SUPFAM" id="SSF51735">
    <property type="entry name" value="NAD(P)-binding Rossmann-fold domains"/>
    <property type="match status" value="1"/>
</dbReference>
<dbReference type="Gene3D" id="3.40.50.720">
    <property type="entry name" value="NAD(P)-binding Rossmann-like Domain"/>
    <property type="match status" value="1"/>
</dbReference>
<evidence type="ECO:0000256" key="2">
    <source>
        <dbReference type="ARBA" id="ARBA00007637"/>
    </source>
</evidence>
<evidence type="ECO:0000256" key="1">
    <source>
        <dbReference type="ARBA" id="ARBA00004947"/>
    </source>
</evidence>
<dbReference type="PANTHER" id="PTHR43725:SF53">
    <property type="entry name" value="UDP-ARABINOSE 4-EPIMERASE 1"/>
    <property type="match status" value="1"/>
</dbReference>
<name>A0A6J4NDV5_9RHOB</name>
<reference evidence="7" key="1">
    <citation type="submission" date="2020-02" db="EMBL/GenBank/DDBJ databases">
        <authorList>
            <person name="Meier V. D."/>
        </authorList>
    </citation>
    <scope>NUCLEOTIDE SEQUENCE</scope>
    <source>
        <strain evidence="7">AVDCRST_MAG15</strain>
    </source>
</reference>
<protein>
    <recommendedName>
        <fullName evidence="3">UDP-glucose 4-epimerase</fullName>
    </recommendedName>
    <alternativeName>
        <fullName evidence="5">Galactowaldenase</fullName>
    </alternativeName>
    <alternativeName>
        <fullName evidence="4">UDP-galactose 4-epimerase</fullName>
    </alternativeName>
</protein>